<dbReference type="PIRSF" id="PIRSF032285">
    <property type="entry name" value="UCP032285"/>
    <property type="match status" value="1"/>
</dbReference>
<gene>
    <name evidence="1" type="ORF">LEP1GSC125_2155</name>
</gene>
<organism evidence="1 2">
    <name type="scientific">Leptospira mayottensis 200901122</name>
    <dbReference type="NCBI Taxonomy" id="1193010"/>
    <lineage>
        <taxon>Bacteria</taxon>
        <taxon>Pseudomonadati</taxon>
        <taxon>Spirochaetota</taxon>
        <taxon>Spirochaetia</taxon>
        <taxon>Leptospirales</taxon>
        <taxon>Leptospiraceae</taxon>
        <taxon>Leptospira</taxon>
    </lineage>
</organism>
<evidence type="ECO:0000313" key="1">
    <source>
        <dbReference type="EMBL" id="EKS00872.1"/>
    </source>
</evidence>
<evidence type="ECO:0000313" key="2">
    <source>
        <dbReference type="Proteomes" id="UP000001343"/>
    </source>
</evidence>
<name>A0AA87MS66_9LEPT</name>
<comment type="caution">
    <text evidence="1">The sequence shown here is derived from an EMBL/GenBank/DDBJ whole genome shotgun (WGS) entry which is preliminary data.</text>
</comment>
<accession>A0AA87MS66</accession>
<dbReference type="EMBL" id="AKWM02000029">
    <property type="protein sequence ID" value="EKS00872.1"/>
    <property type="molecule type" value="Genomic_DNA"/>
</dbReference>
<dbReference type="RefSeq" id="WP_002762223.1">
    <property type="nucleotide sequence ID" value="NZ_AKWM02000029.1"/>
</dbReference>
<dbReference type="Proteomes" id="UP000001343">
    <property type="component" value="Unassembled WGS sequence"/>
</dbReference>
<dbReference type="InterPro" id="IPR011235">
    <property type="entry name" value="MepB-like"/>
</dbReference>
<sequence length="176" mass="20557">MKKEVQNIAVVPAILQDIKDYVFDLCNVRILNFQMENESLEYGASTFNIGNLKITFRLAKITPTKIGQFVTLWKRNSEGHIRPFDIHDLTDYVIIGIKDKNLSGQFIFPKRILCDRGIISDKKEGKRGFRIYPPWDFPDNKQAQRTQKWQLSYFFENSKTKSVDIVRVRNLLNIGN</sequence>
<dbReference type="AlphaFoldDB" id="A0AA87MS66"/>
<dbReference type="Gene3D" id="3.40.1350.140">
    <property type="entry name" value="MepB-like"/>
    <property type="match status" value="1"/>
</dbReference>
<protein>
    <submittedName>
        <fullName evidence="1">MepB protein</fullName>
    </submittedName>
</protein>
<dbReference type="Pfam" id="PF08877">
    <property type="entry name" value="MepB-like"/>
    <property type="match status" value="1"/>
</dbReference>
<reference evidence="1 2" key="1">
    <citation type="journal article" date="2014" name="Int. J. Syst. Evol. Microbiol.">
        <title>Leptospira mayottensis sp. nov., a pathogenic species of the genus Leptospira isolated from humans.</title>
        <authorList>
            <person name="Bourhy P."/>
            <person name="Collet L."/>
            <person name="Brisse S."/>
            <person name="Picardeau M."/>
        </authorList>
    </citation>
    <scope>NUCLEOTIDE SEQUENCE [LARGE SCALE GENOMIC DNA]</scope>
    <source>
        <strain evidence="1 2">200901122</strain>
    </source>
</reference>
<dbReference type="InterPro" id="IPR038231">
    <property type="entry name" value="MepB-like_sf"/>
</dbReference>
<proteinExistence type="predicted"/>